<dbReference type="Pfam" id="PF06804">
    <property type="entry name" value="Lipoprotein_18"/>
    <property type="match status" value="1"/>
</dbReference>
<protein>
    <submittedName>
        <fullName evidence="1">Outer membrane protein assembly factor BamC</fullName>
    </submittedName>
</protein>
<dbReference type="KEGG" id="halc:EY643_04290"/>
<organism evidence="1 2">
    <name type="scientific">Halioglobus maricola</name>
    <dbReference type="NCBI Taxonomy" id="2601894"/>
    <lineage>
        <taxon>Bacteria</taxon>
        <taxon>Pseudomonadati</taxon>
        <taxon>Pseudomonadota</taxon>
        <taxon>Gammaproteobacteria</taxon>
        <taxon>Cellvibrionales</taxon>
        <taxon>Halieaceae</taxon>
        <taxon>Halioglobus</taxon>
    </lineage>
</organism>
<reference evidence="1 2" key="1">
    <citation type="submission" date="2019-02" db="EMBL/GenBank/DDBJ databases">
        <authorList>
            <person name="Li S.-H."/>
        </authorList>
    </citation>
    <scope>NUCLEOTIDE SEQUENCE [LARGE SCALE GENOMIC DNA]</scope>
    <source>
        <strain evidence="1 2">IMCC14385</strain>
    </source>
</reference>
<dbReference type="Gene3D" id="3.30.310.170">
    <property type="entry name" value="Outer membrane protein assembly factor BamC"/>
    <property type="match status" value="1"/>
</dbReference>
<dbReference type="EMBL" id="CP036422">
    <property type="protein sequence ID" value="QFU74923.1"/>
    <property type="molecule type" value="Genomic_DNA"/>
</dbReference>
<dbReference type="InterPro" id="IPR010653">
    <property type="entry name" value="NlpB/DapX"/>
</dbReference>
<dbReference type="Gene3D" id="3.30.530.50">
    <property type="match status" value="1"/>
</dbReference>
<keyword evidence="2" id="KW-1185">Reference proteome</keyword>
<sequence>MIKASNIFRGTAAASIAIALSGCGYLFGDGGMFPDRSQDYKNAEEQPVISVPEGKDTQNLQEIYPIPEVEQDVVLAGDFEVPRPTPLVAGSSDQLVRIQRLGAEQWALVAEAPGEVWPQVRSFLTSAGISVARVDARAGLMETGWMELESQPIASRFRIRIDQGVQRGTSELHVLQMIQAGDIENWPATSDNPEQESEMLSAVAQYIANAAGSAQVSMVANQTISASGKIAMAETAAGEPYIALELPYDRAWASLGRAIEKSTFEIADRDRSSGDYFAVFLGLTAEEEAGWFDWLWDSEAEQPHVGETFVISMRREDEENMAIFLRPQESKVNLTKREQQAMLTLIKGNIN</sequence>
<name>A0A5P9NGI9_9GAMM</name>
<proteinExistence type="predicted"/>
<dbReference type="OrthoDB" id="9772575at2"/>
<gene>
    <name evidence="1" type="primary">bamC</name>
    <name evidence="1" type="ORF">EY643_04290</name>
</gene>
<dbReference type="InterPro" id="IPR042268">
    <property type="entry name" value="BamC_C"/>
</dbReference>
<dbReference type="PROSITE" id="PS51257">
    <property type="entry name" value="PROKAR_LIPOPROTEIN"/>
    <property type="match status" value="1"/>
</dbReference>
<dbReference type="AlphaFoldDB" id="A0A5P9NGI9"/>
<dbReference type="Proteomes" id="UP000326287">
    <property type="component" value="Chromosome"/>
</dbReference>
<evidence type="ECO:0000313" key="2">
    <source>
        <dbReference type="Proteomes" id="UP000326287"/>
    </source>
</evidence>
<dbReference type="RefSeq" id="WP_152661030.1">
    <property type="nucleotide sequence ID" value="NZ_CP036422.1"/>
</dbReference>
<accession>A0A5P9NGI9</accession>
<evidence type="ECO:0000313" key="1">
    <source>
        <dbReference type="EMBL" id="QFU74923.1"/>
    </source>
</evidence>